<evidence type="ECO:0000313" key="19">
    <source>
        <dbReference type="Proteomes" id="UP000184330"/>
    </source>
</evidence>
<dbReference type="GO" id="GO:0046274">
    <property type="term" value="P:lignin catabolic process"/>
    <property type="evidence" value="ECO:0007669"/>
    <property type="project" value="UniProtKB-KW"/>
</dbReference>
<reference evidence="18 19" key="1">
    <citation type="submission" date="2016-03" db="EMBL/GenBank/DDBJ databases">
        <authorList>
            <person name="Ploux O."/>
        </authorList>
    </citation>
    <scope>NUCLEOTIDE SEQUENCE [LARGE SCALE GENOMIC DNA]</scope>
    <source>
        <strain evidence="18 19">UAMH 11012</strain>
    </source>
</reference>
<evidence type="ECO:0000256" key="13">
    <source>
        <dbReference type="ARBA" id="ARBA00023185"/>
    </source>
</evidence>
<evidence type="ECO:0000256" key="2">
    <source>
        <dbReference type="ARBA" id="ARBA00001935"/>
    </source>
</evidence>
<dbReference type="PROSITE" id="PS00080">
    <property type="entry name" value="MULTICOPPER_OXIDASE2"/>
    <property type="match status" value="1"/>
</dbReference>
<keyword evidence="12" id="KW-0325">Glycoprotein</keyword>
<evidence type="ECO:0000256" key="12">
    <source>
        <dbReference type="ARBA" id="ARBA00023180"/>
    </source>
</evidence>
<dbReference type="EMBL" id="FJOG01000035">
    <property type="protein sequence ID" value="CZR66200.1"/>
    <property type="molecule type" value="Genomic_DNA"/>
</dbReference>
<keyword evidence="8" id="KW-0479">Metal-binding</keyword>
<dbReference type="InterPro" id="IPR045087">
    <property type="entry name" value="Cu-oxidase_fam"/>
</dbReference>
<dbReference type="PANTHER" id="PTHR11709">
    <property type="entry name" value="MULTI-COPPER OXIDASE"/>
    <property type="match status" value="1"/>
</dbReference>
<evidence type="ECO:0000256" key="1">
    <source>
        <dbReference type="ARBA" id="ARBA00000349"/>
    </source>
</evidence>
<keyword evidence="7" id="KW-0964">Secreted</keyword>
<dbReference type="InterPro" id="IPR011706">
    <property type="entry name" value="Cu-oxidase_C"/>
</dbReference>
<feature type="domain" description="Plastocyanin-like" evidence="15">
    <location>
        <begin position="204"/>
        <end position="344"/>
    </location>
</feature>
<dbReference type="FunFam" id="2.60.40.420:FF:000021">
    <property type="entry name" value="Extracellular dihydrogeodin oxidase/laccase"/>
    <property type="match status" value="1"/>
</dbReference>
<evidence type="ECO:0000256" key="4">
    <source>
        <dbReference type="ARBA" id="ARBA00004613"/>
    </source>
</evidence>
<proteinExistence type="inferred from homology"/>
<dbReference type="STRING" id="576137.A0A1L7XMB7"/>
<feature type="chain" id="PRO_5012792605" description="laccase" evidence="14">
    <location>
        <begin position="27"/>
        <end position="570"/>
    </location>
</feature>
<keyword evidence="10" id="KW-0560">Oxidoreductase</keyword>
<dbReference type="SUPFAM" id="SSF49503">
    <property type="entry name" value="Cupredoxins"/>
    <property type="match status" value="3"/>
</dbReference>
<evidence type="ECO:0000256" key="8">
    <source>
        <dbReference type="ARBA" id="ARBA00022723"/>
    </source>
</evidence>
<dbReference type="GO" id="GO:0052716">
    <property type="term" value="F:hydroquinone:oxygen oxidoreductase activity"/>
    <property type="evidence" value="ECO:0007669"/>
    <property type="project" value="UniProtKB-EC"/>
</dbReference>
<feature type="signal peptide" evidence="14">
    <location>
        <begin position="1"/>
        <end position="26"/>
    </location>
</feature>
<keyword evidence="11" id="KW-0186">Copper</keyword>
<dbReference type="CDD" id="cd13880">
    <property type="entry name" value="CuRO_2_MaLCC_like"/>
    <property type="match status" value="1"/>
</dbReference>
<dbReference type="InterPro" id="IPR002355">
    <property type="entry name" value="Cu_oxidase_Cu_BS"/>
</dbReference>
<dbReference type="FunFam" id="2.60.40.420:FF:000038">
    <property type="entry name" value="Extracellular dihydrogeodin oxidase/laccase"/>
    <property type="match status" value="1"/>
</dbReference>
<evidence type="ECO:0000259" key="17">
    <source>
        <dbReference type="Pfam" id="PF07732"/>
    </source>
</evidence>
<dbReference type="OrthoDB" id="2121828at2759"/>
<evidence type="ECO:0000256" key="5">
    <source>
        <dbReference type="ARBA" id="ARBA00010609"/>
    </source>
</evidence>
<comment type="cofactor">
    <cofactor evidence="2">
        <name>Cu cation</name>
        <dbReference type="ChEBI" id="CHEBI:23378"/>
    </cofactor>
</comment>
<gene>
    <name evidence="18" type="ORF">PAC_16101</name>
</gene>
<comment type="subcellular location">
    <subcellularLocation>
        <location evidence="4">Secreted</location>
    </subcellularLocation>
</comment>
<dbReference type="InterPro" id="IPR008972">
    <property type="entry name" value="Cupredoxin"/>
</dbReference>
<feature type="domain" description="Plastocyanin-like" evidence="17">
    <location>
        <begin position="78"/>
        <end position="192"/>
    </location>
</feature>
<evidence type="ECO:0000256" key="11">
    <source>
        <dbReference type="ARBA" id="ARBA00023008"/>
    </source>
</evidence>
<dbReference type="Proteomes" id="UP000184330">
    <property type="component" value="Unassembled WGS sequence"/>
</dbReference>
<sequence length="570" mass="62923">MGMLRSLPLLTLQALLLFPFPGNTSPQYHRSVELNQRQTASCTNSATDRSCWGDYDLSTNYYDTVPDTGVTREYWLEVTNTTLAPDGVERIVLAINGTLPGPTIEADWGDTVVVHLTNSLTNNGSSFHFHGVRQNLTVQNDGVPSVTQCPVGPGDTYTYTWRATQYGSSWYHSHYSLQAWDGVFGGIKINGPATANYDTDLGHLFIQDWSHVTASSQFIFDETSGPPTQDTGLINGTNVWETSGAYFEQTFVSGTSYRLRIVNVAIDTFFKFSIDNHTMTVIAMDFVPIEPFETTILSMGNAQRYDIIVNASEPVGNYWMRAIPQVTCSANDNVDGILGIIRYETSTADPTTSGYAYADSCDDMPMSSLVPYLALNVGSETIEEDLEVTVGADNATGFIYWYVAGSSMDLDWSNPTLLQVEDGITGFGAEENIYEVTEAGSWTYVILEQTTGRRIRFIFTVSHDYYVLAQGTGTYASAAPTLQTTNPPRRDVAMLPPEGYLVIAFLSDNPGTWLMHCHIGWHQSLGLDLQFVEQYDLIGGLIDNSTMSETCGNWESYLSLSDLKQDDDGV</sequence>
<evidence type="ECO:0000256" key="6">
    <source>
        <dbReference type="ARBA" id="ARBA00012297"/>
    </source>
</evidence>
<dbReference type="Pfam" id="PF07732">
    <property type="entry name" value="Cu-oxidase_3"/>
    <property type="match status" value="1"/>
</dbReference>
<keyword evidence="9" id="KW-0677">Repeat</keyword>
<accession>A0A1L7XMB7</accession>
<evidence type="ECO:0000256" key="9">
    <source>
        <dbReference type="ARBA" id="ARBA00022737"/>
    </source>
</evidence>
<evidence type="ECO:0000313" key="18">
    <source>
        <dbReference type="EMBL" id="CZR66200.1"/>
    </source>
</evidence>
<evidence type="ECO:0000256" key="3">
    <source>
        <dbReference type="ARBA" id="ARBA00002075"/>
    </source>
</evidence>
<keyword evidence="13" id="KW-0439">Lignin degradation</keyword>
<dbReference type="Gene3D" id="2.60.40.420">
    <property type="entry name" value="Cupredoxins - blue copper proteins"/>
    <property type="match status" value="3"/>
</dbReference>
<evidence type="ECO:0000259" key="16">
    <source>
        <dbReference type="Pfam" id="PF07731"/>
    </source>
</evidence>
<dbReference type="Pfam" id="PF07731">
    <property type="entry name" value="Cu-oxidase_2"/>
    <property type="match status" value="1"/>
</dbReference>
<protein>
    <recommendedName>
        <fullName evidence="6">laccase</fullName>
        <ecNumber evidence="6">1.10.3.2</ecNumber>
    </recommendedName>
</protein>
<organism evidence="18 19">
    <name type="scientific">Phialocephala subalpina</name>
    <dbReference type="NCBI Taxonomy" id="576137"/>
    <lineage>
        <taxon>Eukaryota</taxon>
        <taxon>Fungi</taxon>
        <taxon>Dikarya</taxon>
        <taxon>Ascomycota</taxon>
        <taxon>Pezizomycotina</taxon>
        <taxon>Leotiomycetes</taxon>
        <taxon>Helotiales</taxon>
        <taxon>Mollisiaceae</taxon>
        <taxon>Phialocephala</taxon>
        <taxon>Phialocephala fortinii species complex</taxon>
    </lineage>
</organism>
<evidence type="ECO:0000256" key="10">
    <source>
        <dbReference type="ARBA" id="ARBA00023002"/>
    </source>
</evidence>
<dbReference type="AlphaFoldDB" id="A0A1L7XMB7"/>
<evidence type="ECO:0000256" key="14">
    <source>
        <dbReference type="SAM" id="SignalP"/>
    </source>
</evidence>
<keyword evidence="19" id="KW-1185">Reference proteome</keyword>
<feature type="domain" description="Plastocyanin-like" evidence="16">
    <location>
        <begin position="412"/>
        <end position="534"/>
    </location>
</feature>
<dbReference type="GO" id="GO:0005576">
    <property type="term" value="C:extracellular region"/>
    <property type="evidence" value="ECO:0007669"/>
    <property type="project" value="UniProtKB-SubCell"/>
</dbReference>
<name>A0A1L7XMB7_9HELO</name>
<dbReference type="CDD" id="cd13901">
    <property type="entry name" value="CuRO_3_MaLCC_like"/>
    <property type="match status" value="1"/>
</dbReference>
<dbReference type="PANTHER" id="PTHR11709:SF502">
    <property type="entry name" value="MULTICOPPER OXIDASE"/>
    <property type="match status" value="1"/>
</dbReference>
<comment type="similarity">
    <text evidence="5">Belongs to the multicopper oxidase family.</text>
</comment>
<keyword evidence="14" id="KW-0732">Signal</keyword>
<comment type="function">
    <text evidence="3">Lignin degradation and detoxification of lignin-derived products.</text>
</comment>
<evidence type="ECO:0000256" key="7">
    <source>
        <dbReference type="ARBA" id="ARBA00022525"/>
    </source>
</evidence>
<dbReference type="InterPro" id="IPR001117">
    <property type="entry name" value="Cu-oxidase_2nd"/>
</dbReference>
<dbReference type="CDD" id="cd13854">
    <property type="entry name" value="CuRO_1_MaLCC_like"/>
    <property type="match status" value="1"/>
</dbReference>
<evidence type="ECO:0000259" key="15">
    <source>
        <dbReference type="Pfam" id="PF00394"/>
    </source>
</evidence>
<dbReference type="GO" id="GO:0005507">
    <property type="term" value="F:copper ion binding"/>
    <property type="evidence" value="ECO:0007669"/>
    <property type="project" value="InterPro"/>
</dbReference>
<dbReference type="InterPro" id="IPR011707">
    <property type="entry name" value="Cu-oxidase-like_N"/>
</dbReference>
<dbReference type="Pfam" id="PF00394">
    <property type="entry name" value="Cu-oxidase"/>
    <property type="match status" value="1"/>
</dbReference>
<comment type="catalytic activity">
    <reaction evidence="1">
        <text>4 hydroquinone + O2 = 4 benzosemiquinone + 2 H2O</text>
        <dbReference type="Rhea" id="RHEA:11276"/>
        <dbReference type="ChEBI" id="CHEBI:15377"/>
        <dbReference type="ChEBI" id="CHEBI:15379"/>
        <dbReference type="ChEBI" id="CHEBI:17594"/>
        <dbReference type="ChEBI" id="CHEBI:17977"/>
        <dbReference type="EC" id="1.10.3.2"/>
    </reaction>
</comment>
<dbReference type="EC" id="1.10.3.2" evidence="6"/>